<dbReference type="InterPro" id="IPR006311">
    <property type="entry name" value="TAT_signal"/>
</dbReference>
<proteinExistence type="predicted"/>
<dbReference type="EMBL" id="JASVDS010000003">
    <property type="protein sequence ID" value="MDL5033026.1"/>
    <property type="molecule type" value="Genomic_DNA"/>
</dbReference>
<keyword evidence="4" id="KW-1185">Reference proteome</keyword>
<evidence type="ECO:0000313" key="4">
    <source>
        <dbReference type="Proteomes" id="UP001238603"/>
    </source>
</evidence>
<evidence type="ECO:0000256" key="1">
    <source>
        <dbReference type="SAM" id="SignalP"/>
    </source>
</evidence>
<feature type="signal peptide" evidence="1">
    <location>
        <begin position="1"/>
        <end position="23"/>
    </location>
</feature>
<name>A0ABT7LNF1_9BURK</name>
<dbReference type="Proteomes" id="UP001238603">
    <property type="component" value="Unassembled WGS sequence"/>
</dbReference>
<dbReference type="InterPro" id="IPR036928">
    <property type="entry name" value="AS_sf"/>
</dbReference>
<dbReference type="PANTHER" id="PTHR42678">
    <property type="entry name" value="AMIDASE"/>
    <property type="match status" value="1"/>
</dbReference>
<accession>A0ABT7LNF1</accession>
<gene>
    <name evidence="3" type="ORF">QRD43_14015</name>
</gene>
<keyword evidence="1" id="KW-0732">Signal</keyword>
<dbReference type="PANTHER" id="PTHR42678:SF34">
    <property type="entry name" value="OS04G0183300 PROTEIN"/>
    <property type="match status" value="1"/>
</dbReference>
<sequence>MNNILSRRGFVAGSLPLSAALTAALGDATASPAPKPAAQSPGLNAPWDQMDVRELQAAMREGKLSCERLTRHYLHRIEMLDRRGPQLRSVIELNPDALSQARLLDAERHKAERGPLYGIPVLLKDNIATADRMATTAGSLALAGLHAKRDAFLVKRLREAGALILGKTNLSEWANIRSSRSTSGWSSRGGQTRHPYLLNRNPSGSSSGSAVAMAAGLCALAVGTETDGSITSPASICGVVGLKPTLGLISRDGVIPIAASQDTAGPMTRSVRDAALLLQGMAGVDTRDAVTQGLPPGTALNFEAALRKDALKGARIGVIRAAMPPQPQVMALFEQALNVLREQGAVLVDKLEIPHQAKYAETELTVLMHELKAGLKDYLADFQPDAPVKNLGELIAWNRQHAGTVMPFFDQELFEQAEATDGLQSTVYQEALATNRRYSRAEGLDALFAEHQLDAIVAPTGNVAWLTDPVLGDHFTAGGFTTPFAVAGYPHITVPMGMVARLPAALSFGGLAWQDAKLLGLAHAYEQASRRRVLPAFLKD</sequence>
<reference evidence="3 4" key="1">
    <citation type="submission" date="2023-06" db="EMBL/GenBank/DDBJ databases">
        <title>Pelomonas sp. APW6 16S ribosomal RNA gene genome sequencing and assembly.</title>
        <authorList>
            <person name="Woo H."/>
        </authorList>
    </citation>
    <scope>NUCLEOTIDE SEQUENCE [LARGE SCALE GENOMIC DNA]</scope>
    <source>
        <strain evidence="3 4">APW6</strain>
    </source>
</reference>
<evidence type="ECO:0000313" key="3">
    <source>
        <dbReference type="EMBL" id="MDL5033026.1"/>
    </source>
</evidence>
<dbReference type="Gene3D" id="3.90.1300.10">
    <property type="entry name" value="Amidase signature (AS) domain"/>
    <property type="match status" value="1"/>
</dbReference>
<dbReference type="NCBIfam" id="NF006006">
    <property type="entry name" value="PRK08137.1"/>
    <property type="match status" value="1"/>
</dbReference>
<dbReference type="InterPro" id="IPR023631">
    <property type="entry name" value="Amidase_dom"/>
</dbReference>
<feature type="domain" description="Amidase" evidence="2">
    <location>
        <begin position="69"/>
        <end position="519"/>
    </location>
</feature>
<dbReference type="PROSITE" id="PS51318">
    <property type="entry name" value="TAT"/>
    <property type="match status" value="1"/>
</dbReference>
<organism evidence="3 4">
    <name type="scientific">Roseateles subflavus</name>
    <dbReference type="NCBI Taxonomy" id="3053353"/>
    <lineage>
        <taxon>Bacteria</taxon>
        <taxon>Pseudomonadati</taxon>
        <taxon>Pseudomonadota</taxon>
        <taxon>Betaproteobacteria</taxon>
        <taxon>Burkholderiales</taxon>
        <taxon>Sphaerotilaceae</taxon>
        <taxon>Roseateles</taxon>
    </lineage>
</organism>
<protein>
    <submittedName>
        <fullName evidence="3">Amidase</fullName>
        <ecNumber evidence="3">3.5.1.4</ecNumber>
    </submittedName>
</protein>
<evidence type="ECO:0000259" key="2">
    <source>
        <dbReference type="Pfam" id="PF01425"/>
    </source>
</evidence>
<keyword evidence="3" id="KW-0378">Hydrolase</keyword>
<dbReference type="EC" id="3.5.1.4" evidence="3"/>
<feature type="chain" id="PRO_5046981281" evidence="1">
    <location>
        <begin position="24"/>
        <end position="540"/>
    </location>
</feature>
<comment type="caution">
    <text evidence="3">The sequence shown here is derived from an EMBL/GenBank/DDBJ whole genome shotgun (WGS) entry which is preliminary data.</text>
</comment>
<dbReference type="Pfam" id="PF01425">
    <property type="entry name" value="Amidase"/>
    <property type="match status" value="1"/>
</dbReference>
<dbReference type="GO" id="GO:0004040">
    <property type="term" value="F:amidase activity"/>
    <property type="evidence" value="ECO:0007669"/>
    <property type="project" value="UniProtKB-EC"/>
</dbReference>
<dbReference type="SUPFAM" id="SSF75304">
    <property type="entry name" value="Amidase signature (AS) enzymes"/>
    <property type="match status" value="1"/>
</dbReference>